<evidence type="ECO:0000313" key="3">
    <source>
        <dbReference type="Proteomes" id="UP001056201"/>
    </source>
</evidence>
<dbReference type="RefSeq" id="WP_250198529.1">
    <property type="nucleotide sequence ID" value="NZ_CP097636.1"/>
</dbReference>
<reference evidence="2" key="1">
    <citation type="submission" date="2022-05" db="EMBL/GenBank/DDBJ databases">
        <title>An RpoN-dependent PEP-CTERM gene is involved in floc formation of an Aquincola tertiaricarbonis strain.</title>
        <authorList>
            <person name="Qiu D."/>
            <person name="Xia M."/>
        </authorList>
    </citation>
    <scope>NUCLEOTIDE SEQUENCE</scope>
    <source>
        <strain evidence="2">RN12</strain>
    </source>
</reference>
<dbReference type="InterPro" id="IPR038636">
    <property type="entry name" value="Wzi_sf"/>
</dbReference>
<organism evidence="2 3">
    <name type="scientific">Aquincola tertiaricarbonis</name>
    <dbReference type="NCBI Taxonomy" id="391953"/>
    <lineage>
        <taxon>Bacteria</taxon>
        <taxon>Pseudomonadati</taxon>
        <taxon>Pseudomonadota</taxon>
        <taxon>Betaproteobacteria</taxon>
        <taxon>Burkholderiales</taxon>
        <taxon>Sphaerotilaceae</taxon>
        <taxon>Aquincola</taxon>
    </lineage>
</organism>
<dbReference type="EMBL" id="CP097636">
    <property type="protein sequence ID" value="URI10325.1"/>
    <property type="molecule type" value="Genomic_DNA"/>
</dbReference>
<feature type="chain" id="PRO_5047115193" evidence="1">
    <location>
        <begin position="26"/>
        <end position="494"/>
    </location>
</feature>
<dbReference type="Gene3D" id="2.40.160.130">
    <property type="entry name" value="Capsule assembly protein Wzi"/>
    <property type="match status" value="1"/>
</dbReference>
<keyword evidence="3" id="KW-1185">Reference proteome</keyword>
<evidence type="ECO:0000313" key="2">
    <source>
        <dbReference type="EMBL" id="URI10325.1"/>
    </source>
</evidence>
<proteinExistence type="predicted"/>
<dbReference type="Proteomes" id="UP001056201">
    <property type="component" value="Chromosome 2"/>
</dbReference>
<accession>A0ABY4SG90</accession>
<dbReference type="Pfam" id="PF14052">
    <property type="entry name" value="Caps_assemb_Wzi"/>
    <property type="match status" value="1"/>
</dbReference>
<name>A0ABY4SG90_AQUTE</name>
<feature type="signal peptide" evidence="1">
    <location>
        <begin position="1"/>
        <end position="25"/>
    </location>
</feature>
<protein>
    <submittedName>
        <fullName evidence="2">Capsule assembly Wzi family protein</fullName>
    </submittedName>
</protein>
<sequence length="494" mass="52864">MSFASVFPLRALLVAAATCFTVAGAAAQASLPWTPTPYERHALQLLADEAGLPLPLSHWPLPRRAVLSAIDQLPGSLPAHLQAARDTVAAGLERAQRGSASLTVRNTDEALAGFGEDGTPGSHATLRSPALEGPWLAAQLGVRAGRATAPWDSGTEWRLDGSALVAEAAGWQLQAWSRQAWWGPGWQSSLVLSQNTAPMLGIGLQRGSASRSESPWLSWAGPWNFEFFIAQTDAAHRPADPILIGNRLTLKPLPGLEIGFTRMVQWGGEGRDQSLRSLLRVLGGRGTNDGDTSFSGSDPGNALAGFDLRASCPTGWRCAGYVQAMGEDEAGYLPSKFLALWGLEGWSADGRHRWFGEYAETGCRMPVGKPAEKGCAYRNYAYADGYTHGGRWMGAAVGPDSRLLTLGWLDAERRTSLRLHAGRVGQRMGELGSPRDARADGRLLGLAASTEWQWGAATVTPELSWLRVNTDGGHQTQARIGATVTVPLDKLLAF</sequence>
<gene>
    <name evidence="2" type="ORF">MW290_15015</name>
</gene>
<dbReference type="InterPro" id="IPR026950">
    <property type="entry name" value="Caps_assemb_Wzi"/>
</dbReference>
<keyword evidence="1" id="KW-0732">Signal</keyword>
<evidence type="ECO:0000256" key="1">
    <source>
        <dbReference type="SAM" id="SignalP"/>
    </source>
</evidence>